<dbReference type="GO" id="GO:0046872">
    <property type="term" value="F:metal ion binding"/>
    <property type="evidence" value="ECO:0007669"/>
    <property type="project" value="UniProtKB-KW"/>
</dbReference>
<dbReference type="OrthoDB" id="9804698at2"/>
<organism evidence="11 12">
    <name type="scientific">Botrimarina colliarenosi</name>
    <dbReference type="NCBI Taxonomy" id="2528001"/>
    <lineage>
        <taxon>Bacteria</taxon>
        <taxon>Pseudomonadati</taxon>
        <taxon>Planctomycetota</taxon>
        <taxon>Planctomycetia</taxon>
        <taxon>Pirellulales</taxon>
        <taxon>Lacipirellulaceae</taxon>
        <taxon>Botrimarina</taxon>
    </lineage>
</organism>
<evidence type="ECO:0000313" key="12">
    <source>
        <dbReference type="Proteomes" id="UP000317421"/>
    </source>
</evidence>
<dbReference type="SUPFAM" id="SSF55620">
    <property type="entry name" value="Tetrahydrobiopterin biosynthesis enzymes-like"/>
    <property type="match status" value="1"/>
</dbReference>
<comment type="pathway">
    <text evidence="2">Purine metabolism; 7-cyano-7-deazaguanine biosynthesis.</text>
</comment>
<proteinExistence type="inferred from homology"/>
<reference evidence="11 12" key="1">
    <citation type="submission" date="2019-02" db="EMBL/GenBank/DDBJ databases">
        <title>Deep-cultivation of Planctomycetes and their phenomic and genomic characterization uncovers novel biology.</title>
        <authorList>
            <person name="Wiegand S."/>
            <person name="Jogler M."/>
            <person name="Boedeker C."/>
            <person name="Pinto D."/>
            <person name="Vollmers J."/>
            <person name="Rivas-Marin E."/>
            <person name="Kohn T."/>
            <person name="Peeters S.H."/>
            <person name="Heuer A."/>
            <person name="Rast P."/>
            <person name="Oberbeckmann S."/>
            <person name="Bunk B."/>
            <person name="Jeske O."/>
            <person name="Meyerdierks A."/>
            <person name="Storesund J.E."/>
            <person name="Kallscheuer N."/>
            <person name="Luecker S."/>
            <person name="Lage O.M."/>
            <person name="Pohl T."/>
            <person name="Merkel B.J."/>
            <person name="Hornburger P."/>
            <person name="Mueller R.-W."/>
            <person name="Bruemmer F."/>
            <person name="Labrenz M."/>
            <person name="Spormann A.M."/>
            <person name="Op Den Camp H."/>
            <person name="Overmann J."/>
            <person name="Amann R."/>
            <person name="Jetten M.S.M."/>
            <person name="Mascher T."/>
            <person name="Medema M.H."/>
            <person name="Devos D.P."/>
            <person name="Kaster A.-K."/>
            <person name="Ovreas L."/>
            <person name="Rohde M."/>
            <person name="Galperin M.Y."/>
            <person name="Jogler C."/>
        </authorList>
    </citation>
    <scope>NUCLEOTIDE SEQUENCE [LARGE SCALE GENOMIC DNA]</scope>
    <source>
        <strain evidence="11 12">Pla108</strain>
    </source>
</reference>
<evidence type="ECO:0000256" key="6">
    <source>
        <dbReference type="ARBA" id="ARBA00022723"/>
    </source>
</evidence>
<name>A0A5C6A4L6_9BACT</name>
<dbReference type="Pfam" id="PF01242">
    <property type="entry name" value="PTPS"/>
    <property type="match status" value="1"/>
</dbReference>
<evidence type="ECO:0000256" key="8">
    <source>
        <dbReference type="ARBA" id="ARBA00023239"/>
    </source>
</evidence>
<comment type="caution">
    <text evidence="11">The sequence shown here is derived from an EMBL/GenBank/DDBJ whole genome shotgun (WGS) entry which is preliminary data.</text>
</comment>
<protein>
    <recommendedName>
        <fullName evidence="5">6-carboxy-5,6,7,8-tetrahydropterin synthase</fullName>
        <ecNumber evidence="4">4.1.2.50</ecNumber>
    </recommendedName>
    <alternativeName>
        <fullName evidence="9">Queuosine biosynthesis protein QueD</fullName>
    </alternativeName>
</protein>
<dbReference type="AlphaFoldDB" id="A0A5C6A4L6"/>
<evidence type="ECO:0000256" key="3">
    <source>
        <dbReference type="ARBA" id="ARBA00008900"/>
    </source>
</evidence>
<dbReference type="PANTHER" id="PTHR12589:SF7">
    <property type="entry name" value="6-PYRUVOYL TETRAHYDROBIOPTERIN SYNTHASE"/>
    <property type="match status" value="1"/>
</dbReference>
<comment type="catalytic activity">
    <reaction evidence="10">
        <text>7,8-dihydroneopterin 3'-triphosphate + H2O = 6-carboxy-5,6,7,8-tetrahydropterin + triphosphate + acetaldehyde + 2 H(+)</text>
        <dbReference type="Rhea" id="RHEA:27966"/>
        <dbReference type="ChEBI" id="CHEBI:15343"/>
        <dbReference type="ChEBI" id="CHEBI:15377"/>
        <dbReference type="ChEBI" id="CHEBI:15378"/>
        <dbReference type="ChEBI" id="CHEBI:18036"/>
        <dbReference type="ChEBI" id="CHEBI:58462"/>
        <dbReference type="ChEBI" id="CHEBI:61032"/>
        <dbReference type="EC" id="4.1.2.50"/>
    </reaction>
</comment>
<dbReference type="EC" id="4.1.2.50" evidence="4"/>
<evidence type="ECO:0000256" key="5">
    <source>
        <dbReference type="ARBA" id="ARBA00018141"/>
    </source>
</evidence>
<evidence type="ECO:0000256" key="4">
    <source>
        <dbReference type="ARBA" id="ARBA00012982"/>
    </source>
</evidence>
<evidence type="ECO:0000256" key="2">
    <source>
        <dbReference type="ARBA" id="ARBA00005061"/>
    </source>
</evidence>
<dbReference type="Gene3D" id="3.30.479.10">
    <property type="entry name" value="6-pyruvoyl tetrahydropterin synthase/QueD"/>
    <property type="match status" value="1"/>
</dbReference>
<evidence type="ECO:0000256" key="9">
    <source>
        <dbReference type="ARBA" id="ARBA00031449"/>
    </source>
</evidence>
<evidence type="ECO:0000256" key="7">
    <source>
        <dbReference type="ARBA" id="ARBA00022833"/>
    </source>
</evidence>
<keyword evidence="7" id="KW-0862">Zinc</keyword>
<gene>
    <name evidence="11" type="ORF">Pla108_37630</name>
</gene>
<dbReference type="PANTHER" id="PTHR12589">
    <property type="entry name" value="PYRUVOYL TETRAHYDROBIOPTERIN SYNTHASE"/>
    <property type="match status" value="1"/>
</dbReference>
<evidence type="ECO:0000256" key="1">
    <source>
        <dbReference type="ARBA" id="ARBA00001947"/>
    </source>
</evidence>
<dbReference type="InterPro" id="IPR038418">
    <property type="entry name" value="6-PTP_synth/QueD_sf"/>
</dbReference>
<sequence>MKRLRIGDFGLRNESQANLGLSPIRTPLSKLRRPMIIQKQYKFYAAHRNEELQDKCHNLHGHRYGLVCHFEVERTGALTTLFGDFDAKIEPHLKEHYDHGMLINRTDPLYETLQDHERRTGERFRFKVFDAPTTVENLAFMLFSEITEMGFRLAHLEVRETDSSVITYSREDWIADNRDASRLTGQQSAGATE</sequence>
<keyword evidence="12" id="KW-1185">Reference proteome</keyword>
<dbReference type="GO" id="GO:0070497">
    <property type="term" value="F:6-carboxytetrahydropterin synthase activity"/>
    <property type="evidence" value="ECO:0007669"/>
    <property type="project" value="UniProtKB-EC"/>
</dbReference>
<accession>A0A5C6A4L6</accession>
<evidence type="ECO:0000256" key="10">
    <source>
        <dbReference type="ARBA" id="ARBA00048807"/>
    </source>
</evidence>
<dbReference type="Proteomes" id="UP000317421">
    <property type="component" value="Unassembled WGS sequence"/>
</dbReference>
<dbReference type="InterPro" id="IPR007115">
    <property type="entry name" value="6-PTP_synth/QueD"/>
</dbReference>
<evidence type="ECO:0000313" key="11">
    <source>
        <dbReference type="EMBL" id="TWT94051.1"/>
    </source>
</evidence>
<comment type="similarity">
    <text evidence="3">Belongs to the PTPS family. QueD subfamily.</text>
</comment>
<dbReference type="UniPathway" id="UPA00391"/>
<dbReference type="EMBL" id="SJPR01000007">
    <property type="protein sequence ID" value="TWT94051.1"/>
    <property type="molecule type" value="Genomic_DNA"/>
</dbReference>
<keyword evidence="6" id="KW-0479">Metal-binding</keyword>
<keyword evidence="8" id="KW-0456">Lyase</keyword>
<comment type="cofactor">
    <cofactor evidence="1">
        <name>Zn(2+)</name>
        <dbReference type="ChEBI" id="CHEBI:29105"/>
    </cofactor>
</comment>